<feature type="transmembrane region" description="Helical" evidence="1">
    <location>
        <begin position="94"/>
        <end position="112"/>
    </location>
</feature>
<reference evidence="2" key="1">
    <citation type="journal article" date="2014" name="Int. J. Syst. Evol. Microbiol.">
        <title>Complete genome sequence of Corynebacterium casei LMG S-19264T (=DSM 44701T), isolated from a smear-ripened cheese.</title>
        <authorList>
            <consortium name="US DOE Joint Genome Institute (JGI-PGF)"/>
            <person name="Walter F."/>
            <person name="Albersmeier A."/>
            <person name="Kalinowski J."/>
            <person name="Ruckert C."/>
        </authorList>
    </citation>
    <scope>NUCLEOTIDE SEQUENCE</scope>
    <source>
        <strain evidence="2">CGMCC 1.10749</strain>
    </source>
</reference>
<feature type="transmembrane region" description="Helical" evidence="1">
    <location>
        <begin position="37"/>
        <end position="55"/>
    </location>
</feature>
<reference evidence="2" key="2">
    <citation type="submission" date="2020-09" db="EMBL/GenBank/DDBJ databases">
        <authorList>
            <person name="Sun Q."/>
            <person name="Zhou Y."/>
        </authorList>
    </citation>
    <scope>NUCLEOTIDE SEQUENCE</scope>
    <source>
        <strain evidence="2">CGMCC 1.10749</strain>
    </source>
</reference>
<gene>
    <name evidence="2" type="ORF">GCM10011314_03660</name>
</gene>
<proteinExistence type="predicted"/>
<dbReference type="EMBL" id="BMEA01000001">
    <property type="protein sequence ID" value="GGB67681.1"/>
    <property type="molecule type" value="Genomic_DNA"/>
</dbReference>
<dbReference type="Proteomes" id="UP000628079">
    <property type="component" value="Unassembled WGS sequence"/>
</dbReference>
<evidence type="ECO:0000313" key="2">
    <source>
        <dbReference type="EMBL" id="GGB67681.1"/>
    </source>
</evidence>
<feature type="transmembrane region" description="Helical" evidence="1">
    <location>
        <begin position="67"/>
        <end position="87"/>
    </location>
</feature>
<accession>A0A8H9KR85</accession>
<protein>
    <submittedName>
        <fullName evidence="2">Uncharacterized protein</fullName>
    </submittedName>
</protein>
<organism evidence="2 3">
    <name type="scientific">Knoellia flava</name>
    <dbReference type="NCBI Taxonomy" id="913969"/>
    <lineage>
        <taxon>Bacteria</taxon>
        <taxon>Bacillati</taxon>
        <taxon>Actinomycetota</taxon>
        <taxon>Actinomycetes</taxon>
        <taxon>Micrococcales</taxon>
        <taxon>Intrasporangiaceae</taxon>
        <taxon>Knoellia</taxon>
    </lineage>
</organism>
<name>A0A8H9KR85_9MICO</name>
<feature type="transmembrane region" description="Helical" evidence="1">
    <location>
        <begin position="6"/>
        <end position="25"/>
    </location>
</feature>
<sequence>MPITRAVNATIGVITLVASLLASVARYESERGIVPRLLLTAAVFGFTAVTLAMTWRRRPDPGSAPMSAGFVWLVLLVLTTMAVWDLIPTDRRPMVGLLLALVVGATVGTAVAPRVDLGPDDERSGGRGVKRW</sequence>
<dbReference type="AlphaFoldDB" id="A0A8H9KR85"/>
<keyword evidence="1" id="KW-0812">Transmembrane</keyword>
<keyword evidence="1" id="KW-1133">Transmembrane helix</keyword>
<dbReference type="RefSeq" id="WP_035949581.1">
    <property type="nucleotide sequence ID" value="NZ_BMEA01000001.1"/>
</dbReference>
<evidence type="ECO:0000256" key="1">
    <source>
        <dbReference type="SAM" id="Phobius"/>
    </source>
</evidence>
<comment type="caution">
    <text evidence="2">The sequence shown here is derived from an EMBL/GenBank/DDBJ whole genome shotgun (WGS) entry which is preliminary data.</text>
</comment>
<evidence type="ECO:0000313" key="3">
    <source>
        <dbReference type="Proteomes" id="UP000628079"/>
    </source>
</evidence>
<keyword evidence="1" id="KW-0472">Membrane</keyword>